<feature type="transmembrane region" description="Helical" evidence="12">
    <location>
        <begin position="586"/>
        <end position="610"/>
    </location>
</feature>
<evidence type="ECO:0000256" key="11">
    <source>
        <dbReference type="SAM" id="MobiDB-lite"/>
    </source>
</evidence>
<keyword evidence="10" id="KW-0175">Coiled coil</keyword>
<comment type="subcellular location">
    <subcellularLocation>
        <location evidence="1">Membrane</location>
        <topology evidence="1">Multi-pass membrane protein</topology>
    </subcellularLocation>
</comment>
<evidence type="ECO:0000256" key="2">
    <source>
        <dbReference type="ARBA" id="ARBA00009904"/>
    </source>
</evidence>
<evidence type="ECO:0000313" key="14">
    <source>
        <dbReference type="Proteomes" id="UP000304382"/>
    </source>
</evidence>
<name>A0A4C2EL54_9EURY</name>
<proteinExistence type="inferred from homology"/>
<dbReference type="InterPro" id="IPR002490">
    <property type="entry name" value="V-ATPase_116kDa_su"/>
</dbReference>
<dbReference type="GO" id="GO:0046961">
    <property type="term" value="F:proton-transporting ATPase activity, rotational mechanism"/>
    <property type="evidence" value="ECO:0007669"/>
    <property type="project" value="InterPro"/>
</dbReference>
<dbReference type="Proteomes" id="UP000304382">
    <property type="component" value="Unassembled WGS sequence"/>
</dbReference>
<dbReference type="PANTHER" id="PTHR11629:SF63">
    <property type="entry name" value="V-TYPE PROTON ATPASE SUBUNIT A"/>
    <property type="match status" value="1"/>
</dbReference>
<gene>
    <name evidence="13" type="ORF">Harman_12780</name>
</gene>
<evidence type="ECO:0000256" key="6">
    <source>
        <dbReference type="ARBA" id="ARBA00023065"/>
    </source>
</evidence>
<feature type="transmembrane region" description="Helical" evidence="12">
    <location>
        <begin position="393"/>
        <end position="418"/>
    </location>
</feature>
<evidence type="ECO:0000256" key="10">
    <source>
        <dbReference type="SAM" id="Coils"/>
    </source>
</evidence>
<evidence type="ECO:0000256" key="3">
    <source>
        <dbReference type="ARBA" id="ARBA00022448"/>
    </source>
</evidence>
<feature type="transmembrane region" description="Helical" evidence="12">
    <location>
        <begin position="438"/>
        <end position="459"/>
    </location>
</feature>
<feature type="transmembrane region" description="Helical" evidence="12">
    <location>
        <begin position="526"/>
        <end position="550"/>
    </location>
</feature>
<dbReference type="Gene3D" id="1.20.1460.20">
    <property type="match status" value="1"/>
</dbReference>
<dbReference type="Gene3D" id="3.30.70.2750">
    <property type="match status" value="1"/>
</dbReference>
<dbReference type="EMBL" id="BIXZ01000001">
    <property type="protein sequence ID" value="GCF13343.1"/>
    <property type="molecule type" value="Genomic_DNA"/>
</dbReference>
<sequence length="750" mass="81661">MLRPEKMCRVSVTGSKRAMEQTIEAVHDLDMLHVTEYDGSWDGFEPGNSLDGTNEVADKLVTVRSLQSILDVSEEDAGPTRVVTDDAIEDQLETVRTEVNELDDRRDEIRDELRDVEDRINTMAPFVTLGIDLDLLRGYDSLSVAVGEGDSDEIEAVLANSDIETFELFTEDGVVAVFAQAEEDTLQDALVGATFSRLEVPDGEGDPSTYLEELEHEKQQLESKLSTVEDELDELRLDHAGFLLAAEEKLAIEAQKGEAPLTFATTENAFIAEGWIPNERYAEFERALSSTVGDAVDIDRIEIAEYDSEGHAESHEEVEREGGNGGEPVGSSVDAPEPESERQPQETVADGGVITMGDDAPPVIQDNPKGVKPFEDLVEVVNRPKYGEFDPTVAFFLTFPAFFGFMIGDLGYGLLYLALGYGLYSKVDSDVLKSLGGVGMWAGGFTALFGVLYGEFFGLHQLGEIVWGGHPPMHKGLQPAYSNYALAWLTLSLLAGTVHLAAGWIFDFVENLRHGLWDAITESGSWLLMLFGLWAWVFSGANGAAPDFLYTAEAGVFAGNPYAWGFTGLPAINLFTIPGLGAPFSAWLILFFVGLVLLALADPIEVVEFLNVLVNVLSYTRLAAVLLAKAGMAFVVNLLFFGAYVDSKGGWHFGIGGMPTIPEGTESVMYHGYEVTSVTFPGLIHSGIAAALVGVFILVIGHLLVLVLGITSAGLQGVRLEYVEFFGKFFEGGGKRYNPFGYERNYTTED</sequence>
<evidence type="ECO:0000256" key="9">
    <source>
        <dbReference type="ARBA" id="ARBA00068671"/>
    </source>
</evidence>
<feature type="compositionally biased region" description="Basic and acidic residues" evidence="11">
    <location>
        <begin position="307"/>
        <end position="322"/>
    </location>
</feature>
<keyword evidence="7 12" id="KW-0472">Membrane</keyword>
<evidence type="ECO:0000313" key="13">
    <source>
        <dbReference type="EMBL" id="GCF13343.1"/>
    </source>
</evidence>
<comment type="similarity">
    <text evidence="2">Belongs to the V-ATPase 116 kDa subunit family.</text>
</comment>
<evidence type="ECO:0000256" key="8">
    <source>
        <dbReference type="ARBA" id="ARBA00059506"/>
    </source>
</evidence>
<evidence type="ECO:0000256" key="5">
    <source>
        <dbReference type="ARBA" id="ARBA00022989"/>
    </source>
</evidence>
<evidence type="ECO:0000256" key="4">
    <source>
        <dbReference type="ARBA" id="ARBA00022692"/>
    </source>
</evidence>
<feature type="transmembrane region" description="Helical" evidence="12">
    <location>
        <begin position="688"/>
        <end position="710"/>
    </location>
</feature>
<keyword evidence="14" id="KW-1185">Reference proteome</keyword>
<dbReference type="OrthoDB" id="85892at2157"/>
<feature type="coiled-coil region" evidence="10">
    <location>
        <begin position="211"/>
        <end position="238"/>
    </location>
</feature>
<keyword evidence="6" id="KW-0406">Ion transport</keyword>
<feature type="coiled-coil region" evidence="10">
    <location>
        <begin position="85"/>
        <end position="119"/>
    </location>
</feature>
<feature type="transmembrane region" description="Helical" evidence="12">
    <location>
        <begin position="480"/>
        <end position="506"/>
    </location>
</feature>
<feature type="transmembrane region" description="Helical" evidence="12">
    <location>
        <begin position="622"/>
        <end position="645"/>
    </location>
</feature>
<dbReference type="GO" id="GO:0051117">
    <property type="term" value="F:ATPase binding"/>
    <property type="evidence" value="ECO:0007669"/>
    <property type="project" value="TreeGrafter"/>
</dbReference>
<keyword evidence="4 12" id="KW-0812">Transmembrane</keyword>
<evidence type="ECO:0000256" key="1">
    <source>
        <dbReference type="ARBA" id="ARBA00004141"/>
    </source>
</evidence>
<comment type="function">
    <text evidence="8">Component of the A-type ATP synthase that produces ATP from ADP in the presence of a proton gradient across the membrane.</text>
</comment>
<reference evidence="13 14" key="1">
    <citation type="submission" date="2019-02" db="EMBL/GenBank/DDBJ databases">
        <title>Haloarcula mannanilyticum sp. nov., a mannan degrading haloarchaeon isolated from commercial salt.</title>
        <authorList>
            <person name="Enomoto S."/>
            <person name="Shimane Y."/>
            <person name="Kamekura M."/>
            <person name="Ito T."/>
            <person name="Moriya O."/>
            <person name="Ihara K."/>
            <person name="Takahashi-Ando N."/>
            <person name="Fukushima Y."/>
            <person name="Yoshida Y."/>
            <person name="Usama R."/>
            <person name="Takai K."/>
            <person name="Minegishi H."/>
        </authorList>
    </citation>
    <scope>NUCLEOTIDE SEQUENCE [LARGE SCALE GENOMIC DNA]</scope>
    <source>
        <strain evidence="13 14">MD130-1</strain>
    </source>
</reference>
<feature type="region of interest" description="Disordered" evidence="11">
    <location>
        <begin position="307"/>
        <end position="357"/>
    </location>
</feature>
<organism evidence="13 14">
    <name type="scientific">Haloarcula mannanilytica</name>
    <dbReference type="NCBI Taxonomy" id="2509225"/>
    <lineage>
        <taxon>Archaea</taxon>
        <taxon>Methanobacteriati</taxon>
        <taxon>Methanobacteriota</taxon>
        <taxon>Stenosarchaea group</taxon>
        <taxon>Halobacteria</taxon>
        <taxon>Halobacteriales</taxon>
        <taxon>Haloarculaceae</taxon>
        <taxon>Haloarcula</taxon>
    </lineage>
</organism>
<dbReference type="RefSeq" id="WP_137682962.1">
    <property type="nucleotide sequence ID" value="NZ_BIXZ01000001.1"/>
</dbReference>
<keyword evidence="5 12" id="KW-1133">Transmembrane helix</keyword>
<comment type="caution">
    <text evidence="13">The sequence shown here is derived from an EMBL/GenBank/DDBJ whole genome shotgun (WGS) entry which is preliminary data.</text>
</comment>
<dbReference type="PANTHER" id="PTHR11629">
    <property type="entry name" value="VACUOLAR PROTON ATPASES"/>
    <property type="match status" value="1"/>
</dbReference>
<dbReference type="AlphaFoldDB" id="A0A4C2EL54"/>
<evidence type="ECO:0000256" key="7">
    <source>
        <dbReference type="ARBA" id="ARBA00023136"/>
    </source>
</evidence>
<keyword evidence="3" id="KW-0813">Transport</keyword>
<dbReference type="Gene3D" id="3.30.70.2170">
    <property type="match status" value="1"/>
</dbReference>
<dbReference type="GO" id="GO:0016471">
    <property type="term" value="C:vacuolar proton-transporting V-type ATPase complex"/>
    <property type="evidence" value="ECO:0007669"/>
    <property type="project" value="TreeGrafter"/>
</dbReference>
<evidence type="ECO:0000256" key="12">
    <source>
        <dbReference type="SAM" id="Phobius"/>
    </source>
</evidence>
<dbReference type="GO" id="GO:0033179">
    <property type="term" value="C:proton-transporting V-type ATPase, V0 domain"/>
    <property type="evidence" value="ECO:0007669"/>
    <property type="project" value="InterPro"/>
</dbReference>
<protein>
    <recommendedName>
        <fullName evidence="9">A-type ATP synthase subunit I</fullName>
    </recommendedName>
</protein>
<accession>A0A4C2EL54</accession>
<dbReference type="GO" id="GO:0007035">
    <property type="term" value="P:vacuolar acidification"/>
    <property type="evidence" value="ECO:0007669"/>
    <property type="project" value="TreeGrafter"/>
</dbReference>